<organism evidence="1 2">
    <name type="scientific">Pistacia integerrima</name>
    <dbReference type="NCBI Taxonomy" id="434235"/>
    <lineage>
        <taxon>Eukaryota</taxon>
        <taxon>Viridiplantae</taxon>
        <taxon>Streptophyta</taxon>
        <taxon>Embryophyta</taxon>
        <taxon>Tracheophyta</taxon>
        <taxon>Spermatophyta</taxon>
        <taxon>Magnoliopsida</taxon>
        <taxon>eudicotyledons</taxon>
        <taxon>Gunneridae</taxon>
        <taxon>Pentapetalae</taxon>
        <taxon>rosids</taxon>
        <taxon>malvids</taxon>
        <taxon>Sapindales</taxon>
        <taxon>Anacardiaceae</taxon>
        <taxon>Pistacia</taxon>
    </lineage>
</organism>
<keyword evidence="2" id="KW-1185">Reference proteome</keyword>
<comment type="caution">
    <text evidence="1">The sequence shown here is derived from an EMBL/GenBank/DDBJ whole genome shotgun (WGS) entry which is preliminary data.</text>
</comment>
<dbReference type="EMBL" id="CM047749">
    <property type="protein sequence ID" value="KAJ0011311.1"/>
    <property type="molecule type" value="Genomic_DNA"/>
</dbReference>
<evidence type="ECO:0000313" key="1">
    <source>
        <dbReference type="EMBL" id="KAJ0011311.1"/>
    </source>
</evidence>
<name>A0ACC0X6M0_9ROSI</name>
<gene>
    <name evidence="1" type="ORF">Pint_34416</name>
</gene>
<accession>A0ACC0X6M0</accession>
<sequence length="512" mass="56846">MSFAIFLLWLVTVPFCVHSHQTEPPQGFTLSCGDADDRMLGVQKFVPDTDFISVGNATALKTPDLLSILSTLRFFPEKSARKYCYTFPVIKGKKYLVKTIYYYGEFDGGEKPPVFDQIIDGTKWCTVNTTEDYAKGLSSYYEIFVAAAGHCLSVCVARTQNTISHPFISAIEVQPLDHSVYNATDFTKYALSTVERSNFGDKTGNMIGFPDDKFDRLWHPFEDNNHIVDSHHNVSSEDFWNMPPLKAFTSSITTSLPRKSLEIMWPPVSLPSSKYYIALYFQDDRSPGPHSWRVFDVVVNGEAFYKGLTVTTKGVTVYGCEQPLFGQTNITLIPKGDVGPVISAGEILQVLPLGGITLPADVVALENLAKAFNNTPSDWKGDPCLPSQNSWTGVACSNDNPARVVNLNLTCMELSGILSESVANLTALQNLWLGGNKIYGSIPNMRSLKKLQTLHLENNQLTGKIPRWLSQLGELHELFLQNNNLDGRVPDALKKKNGLYIQVSPGNRFAES</sequence>
<evidence type="ECO:0000313" key="2">
    <source>
        <dbReference type="Proteomes" id="UP001163603"/>
    </source>
</evidence>
<reference evidence="2" key="1">
    <citation type="journal article" date="2023" name="G3 (Bethesda)">
        <title>Genome assembly and association tests identify interacting loci associated with vigor, precocity, and sex in interspecific pistachio rootstocks.</title>
        <authorList>
            <person name="Palmer W."/>
            <person name="Jacygrad E."/>
            <person name="Sagayaradj S."/>
            <person name="Cavanaugh K."/>
            <person name="Han R."/>
            <person name="Bertier L."/>
            <person name="Beede B."/>
            <person name="Kafkas S."/>
            <person name="Golino D."/>
            <person name="Preece J."/>
            <person name="Michelmore R."/>
        </authorList>
    </citation>
    <scope>NUCLEOTIDE SEQUENCE [LARGE SCALE GENOMIC DNA]</scope>
</reference>
<proteinExistence type="predicted"/>
<protein>
    <submittedName>
        <fullName evidence="1">Uncharacterized protein</fullName>
    </submittedName>
</protein>
<dbReference type="Proteomes" id="UP001163603">
    <property type="component" value="Chromosome 14"/>
</dbReference>